<feature type="chain" id="PRO_5041272374" evidence="1">
    <location>
        <begin position="22"/>
        <end position="162"/>
    </location>
</feature>
<dbReference type="GeneID" id="77727013"/>
<keyword evidence="3" id="KW-1185">Reference proteome</keyword>
<sequence>MFPISLLFTFLGLILSGVARAVYTDQACVAACSDRSVVLGHFRGIYGNEPYRQNFTFANDFVNCCCSGEENDKSLGRDKSLASAGICQSCESTPWAVKDDLSAVNGSAENATLFKPQGYSTSEDRSKAPISAMGSWADPRIMTSLAAVLMSLLLSCVMMKLA</sequence>
<dbReference type="EMBL" id="JAKWFO010000001">
    <property type="protein sequence ID" value="KAI9639274.1"/>
    <property type="molecule type" value="Genomic_DNA"/>
</dbReference>
<gene>
    <name evidence="2" type="ORF">MKK02DRAFT_29373</name>
</gene>
<dbReference type="AlphaFoldDB" id="A0AA38HGS3"/>
<dbReference type="RefSeq" id="XP_052949051.1">
    <property type="nucleotide sequence ID" value="XM_053087808.1"/>
</dbReference>
<evidence type="ECO:0000256" key="1">
    <source>
        <dbReference type="SAM" id="SignalP"/>
    </source>
</evidence>
<feature type="signal peptide" evidence="1">
    <location>
        <begin position="1"/>
        <end position="21"/>
    </location>
</feature>
<accession>A0AA38HGS3</accession>
<keyword evidence="1" id="KW-0732">Signal</keyword>
<organism evidence="2 3">
    <name type="scientific">Dioszegia hungarica</name>
    <dbReference type="NCBI Taxonomy" id="4972"/>
    <lineage>
        <taxon>Eukaryota</taxon>
        <taxon>Fungi</taxon>
        <taxon>Dikarya</taxon>
        <taxon>Basidiomycota</taxon>
        <taxon>Agaricomycotina</taxon>
        <taxon>Tremellomycetes</taxon>
        <taxon>Tremellales</taxon>
        <taxon>Bulleribasidiaceae</taxon>
        <taxon>Dioszegia</taxon>
    </lineage>
</organism>
<dbReference type="Proteomes" id="UP001164286">
    <property type="component" value="Unassembled WGS sequence"/>
</dbReference>
<proteinExistence type="predicted"/>
<evidence type="ECO:0000313" key="2">
    <source>
        <dbReference type="EMBL" id="KAI9639274.1"/>
    </source>
</evidence>
<protein>
    <submittedName>
        <fullName evidence="2">Uncharacterized protein</fullName>
    </submittedName>
</protein>
<evidence type="ECO:0000313" key="3">
    <source>
        <dbReference type="Proteomes" id="UP001164286"/>
    </source>
</evidence>
<comment type="caution">
    <text evidence="2">The sequence shown here is derived from an EMBL/GenBank/DDBJ whole genome shotgun (WGS) entry which is preliminary data.</text>
</comment>
<name>A0AA38HGS3_9TREE</name>
<reference evidence="2" key="1">
    <citation type="journal article" date="2022" name="G3 (Bethesda)">
        <title>High quality genome of the basidiomycete yeast Dioszegia hungarica PDD-24b-2 isolated from cloud water.</title>
        <authorList>
            <person name="Jarrige D."/>
            <person name="Haridas S."/>
            <person name="Bleykasten-Grosshans C."/>
            <person name="Joly M."/>
            <person name="Nadalig T."/>
            <person name="Sancelme M."/>
            <person name="Vuilleumier S."/>
            <person name="Grigoriev I.V."/>
            <person name="Amato P."/>
            <person name="Bringel F."/>
        </authorList>
    </citation>
    <scope>NUCLEOTIDE SEQUENCE</scope>
    <source>
        <strain evidence="2">PDD-24b-2</strain>
    </source>
</reference>